<evidence type="ECO:0000313" key="1">
    <source>
        <dbReference type="EMBL" id="WBP91164.1"/>
    </source>
</evidence>
<organism evidence="1 2">
    <name type="scientific">Kitasatospora cathayae</name>
    <dbReference type="NCBI Taxonomy" id="3004092"/>
    <lineage>
        <taxon>Bacteria</taxon>
        <taxon>Bacillati</taxon>
        <taxon>Actinomycetota</taxon>
        <taxon>Actinomycetes</taxon>
        <taxon>Kitasatosporales</taxon>
        <taxon>Streptomycetaceae</taxon>
        <taxon>Kitasatospora</taxon>
    </lineage>
</organism>
<dbReference type="EMBL" id="CP115450">
    <property type="protein sequence ID" value="WBP91164.1"/>
    <property type="molecule type" value="Genomic_DNA"/>
</dbReference>
<accession>A0ABY7QFX1</accession>
<keyword evidence="2" id="KW-1185">Reference proteome</keyword>
<dbReference type="RefSeq" id="WP_270150360.1">
    <property type="nucleotide sequence ID" value="NZ_CP115450.1"/>
</dbReference>
<proteinExistence type="predicted"/>
<gene>
    <name evidence="1" type="ORF">O1G21_38330</name>
</gene>
<reference evidence="2" key="1">
    <citation type="submission" date="2022-12" db="EMBL/GenBank/DDBJ databases">
        <authorList>
            <person name="Mo P."/>
        </authorList>
    </citation>
    <scope>NUCLEOTIDE SEQUENCE [LARGE SCALE GENOMIC DNA]</scope>
    <source>
        <strain evidence="2">HUAS 3-15</strain>
    </source>
</reference>
<dbReference type="Proteomes" id="UP001212821">
    <property type="component" value="Chromosome"/>
</dbReference>
<protein>
    <submittedName>
        <fullName evidence="1">Uncharacterized protein</fullName>
    </submittedName>
</protein>
<name>A0ABY7QFX1_9ACTN</name>
<sequence length="122" mass="12753">MPDALVALVGPAVRDASDSRFVGCGAELVDALLTYRRRPVAGPGPIEVGLLPGGCLAVVRDRFLAEGGFAAFSGFGREDAFPGAITTVLAEPWAAARQRLLASGLRPTADYLDQWAPRAFGP</sequence>
<evidence type="ECO:0000313" key="2">
    <source>
        <dbReference type="Proteomes" id="UP001212821"/>
    </source>
</evidence>